<dbReference type="InterPro" id="IPR011990">
    <property type="entry name" value="TPR-like_helical_dom_sf"/>
</dbReference>
<dbReference type="Gene3D" id="1.25.40.10">
    <property type="entry name" value="Tetratricopeptide repeat domain"/>
    <property type="match status" value="1"/>
</dbReference>
<dbReference type="NCBIfam" id="TIGR02552">
    <property type="entry name" value="LcrH_SycD"/>
    <property type="match status" value="1"/>
</dbReference>
<evidence type="ECO:0000313" key="2">
    <source>
        <dbReference type="Proteomes" id="UP000256503"/>
    </source>
</evidence>
<dbReference type="AlphaFoldDB" id="A0AAD0VRW9"/>
<organism evidence="1 2">
    <name type="scientific">Pseudomonas plecoglossicida</name>
    <dbReference type="NCBI Taxonomy" id="70775"/>
    <lineage>
        <taxon>Bacteria</taxon>
        <taxon>Pseudomonadati</taxon>
        <taxon>Pseudomonadota</taxon>
        <taxon>Gammaproteobacteria</taxon>
        <taxon>Pseudomonadales</taxon>
        <taxon>Pseudomonadaceae</taxon>
        <taxon>Pseudomonas</taxon>
    </lineage>
</organism>
<dbReference type="InterPro" id="IPR016379">
    <property type="entry name" value="T3SS_Ca_resp_chp_LcrH/SycD_sub"/>
</dbReference>
<dbReference type="Proteomes" id="UP000256503">
    <property type="component" value="Chromosome"/>
</dbReference>
<proteinExistence type="predicted"/>
<name>A0AAD0VRW9_PSEDL</name>
<dbReference type="GeneID" id="49613131"/>
<dbReference type="RefSeq" id="WP_016394476.1">
    <property type="nucleotide sequence ID" value="NZ_BSOM01000021.1"/>
</dbReference>
<evidence type="ECO:0000313" key="1">
    <source>
        <dbReference type="EMBL" id="AXM95534.1"/>
    </source>
</evidence>
<dbReference type="SUPFAM" id="SSF48452">
    <property type="entry name" value="TPR-like"/>
    <property type="match status" value="1"/>
</dbReference>
<dbReference type="PRINTS" id="PR01595">
    <property type="entry name" value="SYCDCHAPRONE"/>
</dbReference>
<gene>
    <name evidence="1" type="ORF">DVB73_06830</name>
</gene>
<accession>A0AAD0VRW9</accession>
<dbReference type="PIRSF" id="PIRSF003165">
    <property type="entry name" value="Chaperone_SicA"/>
    <property type="match status" value="1"/>
</dbReference>
<dbReference type="InterPro" id="IPR005415">
    <property type="entry name" value="T3SS_Ca_resp_chp_LcrH/SycD"/>
</dbReference>
<protein>
    <submittedName>
        <fullName evidence="1">CesD/SycD/LcrH family type III secretion system chaperone</fullName>
    </submittedName>
</protein>
<dbReference type="EMBL" id="CP031146">
    <property type="protein sequence ID" value="AXM95534.1"/>
    <property type="molecule type" value="Genomic_DNA"/>
</dbReference>
<sequence length="162" mass="18017">MDILGGSQAEEEEDALELFLREGGTFAMLKGISQDSLDQMYSLAFNHYQVGKWREAHTLFQGLCALDHYDTRFFLGLGACRQQLGMFQAAIESYTYGALIDIKDPRFPFYAGECQLQLDDLEAAESGFYSAGLLASADAKYSALARRAEGMLEAVSLRSIER</sequence>
<reference evidence="1 2" key="1">
    <citation type="submission" date="2018-07" db="EMBL/GenBank/DDBJ databases">
        <title>Complete genome sequence of a Pseudomonas plecoglossicida strain pathogenic to the marine fish, Larimichthys crocea.</title>
        <authorList>
            <person name="Tao Z."/>
        </authorList>
    </citation>
    <scope>NUCLEOTIDE SEQUENCE [LARGE SCALE GENOMIC DNA]</scope>
    <source>
        <strain evidence="1 2">XSDHY-P</strain>
    </source>
</reference>